<evidence type="ECO:0000313" key="1">
    <source>
        <dbReference type="EMBL" id="GBP87563.1"/>
    </source>
</evidence>
<comment type="caution">
    <text evidence="1">The sequence shown here is derived from an EMBL/GenBank/DDBJ whole genome shotgun (WGS) entry which is preliminary data.</text>
</comment>
<dbReference type="EMBL" id="BGZK01001869">
    <property type="protein sequence ID" value="GBP87563.1"/>
    <property type="molecule type" value="Genomic_DNA"/>
</dbReference>
<keyword evidence="2" id="KW-1185">Reference proteome</keyword>
<protein>
    <submittedName>
        <fullName evidence="1">Uncharacterized protein</fullName>
    </submittedName>
</protein>
<evidence type="ECO:0000313" key="2">
    <source>
        <dbReference type="Proteomes" id="UP000299102"/>
    </source>
</evidence>
<dbReference type="Proteomes" id="UP000299102">
    <property type="component" value="Unassembled WGS sequence"/>
</dbReference>
<dbReference type="OrthoDB" id="10026072at2759"/>
<reference evidence="1 2" key="1">
    <citation type="journal article" date="2019" name="Commun. Biol.">
        <title>The bagworm genome reveals a unique fibroin gene that provides high tensile strength.</title>
        <authorList>
            <person name="Kono N."/>
            <person name="Nakamura H."/>
            <person name="Ohtoshi R."/>
            <person name="Tomita M."/>
            <person name="Numata K."/>
            <person name="Arakawa K."/>
        </authorList>
    </citation>
    <scope>NUCLEOTIDE SEQUENCE [LARGE SCALE GENOMIC DNA]</scope>
</reference>
<name>A0A4C1ZK63_EUMVA</name>
<dbReference type="AlphaFoldDB" id="A0A4C1ZK63"/>
<accession>A0A4C1ZK63</accession>
<organism evidence="1 2">
    <name type="scientific">Eumeta variegata</name>
    <name type="common">Bagworm moth</name>
    <name type="synonym">Eumeta japonica</name>
    <dbReference type="NCBI Taxonomy" id="151549"/>
    <lineage>
        <taxon>Eukaryota</taxon>
        <taxon>Metazoa</taxon>
        <taxon>Ecdysozoa</taxon>
        <taxon>Arthropoda</taxon>
        <taxon>Hexapoda</taxon>
        <taxon>Insecta</taxon>
        <taxon>Pterygota</taxon>
        <taxon>Neoptera</taxon>
        <taxon>Endopterygota</taxon>
        <taxon>Lepidoptera</taxon>
        <taxon>Glossata</taxon>
        <taxon>Ditrysia</taxon>
        <taxon>Tineoidea</taxon>
        <taxon>Psychidae</taxon>
        <taxon>Oiketicinae</taxon>
        <taxon>Eumeta</taxon>
    </lineage>
</organism>
<proteinExistence type="predicted"/>
<sequence length="178" mass="19072">MSSESETDTVSQRDPLLSATKAQLMNRAHILVTSITKIATGDSSKLNKTDIRDITTWGQELLAVVTHLDLRLAEAEIQVTKCKLEASKAASRALTLGATEDTAAQETGFAPRAMRGAMSYAGALKVARGAPPKPLPSARGPVLAVYPGSEDTARTAEETKNYLRPALIRLNSMYKSTN</sequence>
<gene>
    <name evidence="1" type="ORF">EVAR_65184_1</name>
</gene>